<dbReference type="InterPro" id="IPR011495">
    <property type="entry name" value="Sig_transdc_His_kin_sub2_dim/P"/>
</dbReference>
<dbReference type="CDD" id="cd00130">
    <property type="entry name" value="PAS"/>
    <property type="match status" value="1"/>
</dbReference>
<dbReference type="Pfam" id="PF07568">
    <property type="entry name" value="HisKA_2"/>
    <property type="match status" value="1"/>
</dbReference>
<dbReference type="InterPro" id="IPR000014">
    <property type="entry name" value="PAS"/>
</dbReference>
<dbReference type="PANTHER" id="PTHR47429:SF2">
    <property type="entry name" value="PROTEIN TWIN LOV 1"/>
    <property type="match status" value="1"/>
</dbReference>
<dbReference type="SMART" id="SM00086">
    <property type="entry name" value="PAC"/>
    <property type="match status" value="1"/>
</dbReference>
<proteinExistence type="predicted"/>
<sequence length="343" mass="37877">MVQASHTPTVLTNPQLPDNPIVFANDAFLRLTGYSRDEILGRNCRFLGGPQTDRQLSHQVRLAIEEVRPVSARLLNYRRDGSTFWNQLHISPILDGVGRPAYFVGYQHDVTEQVEGERRLRQAHAALEERLEEREQLIYELHHRVRNNLQTVIGLLNLEARRADPSLRRQFSLITQRVRVLGGIHEQLESFGRWTAIDFGRHLRETCAALAALFEERIAVAVEAESLLCDIEAAAPLGLIANELIAGCFRQVSGSAAADQCLIRVVLRHHQDAGIVELAVSITAAGENGQPATNLLHPSDIVDVLAEQIGAELALDRTGSPTIRLTVPAGCFTVGLDGSPKPL</sequence>
<dbReference type="SUPFAM" id="SSF55785">
    <property type="entry name" value="PYP-like sensor domain (PAS domain)"/>
    <property type="match status" value="1"/>
</dbReference>
<protein>
    <submittedName>
        <fullName evidence="6">Signal transduction histidine kinase</fullName>
    </submittedName>
</protein>
<evidence type="ECO:0000259" key="5">
    <source>
        <dbReference type="PROSITE" id="PS50113"/>
    </source>
</evidence>
<keyword evidence="6" id="KW-0418">Kinase</keyword>
<comment type="caution">
    <text evidence="6">The sequence shown here is derived from an EMBL/GenBank/DDBJ whole genome shotgun (WGS) entry which is preliminary data.</text>
</comment>
<keyword evidence="3" id="KW-0157">Chromophore</keyword>
<dbReference type="Gene3D" id="3.30.450.20">
    <property type="entry name" value="PAS domain"/>
    <property type="match status" value="1"/>
</dbReference>
<keyword evidence="1" id="KW-0285">Flavoprotein</keyword>
<dbReference type="PROSITE" id="PS50113">
    <property type="entry name" value="PAC"/>
    <property type="match status" value="1"/>
</dbReference>
<feature type="domain" description="PAC" evidence="5">
    <location>
        <begin position="68"/>
        <end position="122"/>
    </location>
</feature>
<accession>A0A512E4P9</accession>
<keyword evidence="6" id="KW-0808">Transferase</keyword>
<dbReference type="PROSITE" id="PS50112">
    <property type="entry name" value="PAS"/>
    <property type="match status" value="1"/>
</dbReference>
<gene>
    <name evidence="6" type="ORF">SAE02_78110</name>
</gene>
<dbReference type="EMBL" id="BJYZ01000120">
    <property type="protein sequence ID" value="GEO43663.1"/>
    <property type="molecule type" value="Genomic_DNA"/>
</dbReference>
<name>A0A512E4P9_9PROT</name>
<keyword evidence="2" id="KW-0288">FMN</keyword>
<evidence type="ECO:0000313" key="6">
    <source>
        <dbReference type="EMBL" id="GEO43663.1"/>
    </source>
</evidence>
<dbReference type="InterPro" id="IPR000700">
    <property type="entry name" value="PAS-assoc_C"/>
</dbReference>
<evidence type="ECO:0000256" key="3">
    <source>
        <dbReference type="ARBA" id="ARBA00022991"/>
    </source>
</evidence>
<evidence type="ECO:0000259" key="4">
    <source>
        <dbReference type="PROSITE" id="PS50112"/>
    </source>
</evidence>
<evidence type="ECO:0000256" key="1">
    <source>
        <dbReference type="ARBA" id="ARBA00022630"/>
    </source>
</evidence>
<dbReference type="Proteomes" id="UP000321523">
    <property type="component" value="Unassembled WGS sequence"/>
</dbReference>
<evidence type="ECO:0000313" key="7">
    <source>
        <dbReference type="Proteomes" id="UP000321523"/>
    </source>
</evidence>
<dbReference type="NCBIfam" id="TIGR00229">
    <property type="entry name" value="sensory_box"/>
    <property type="match status" value="1"/>
</dbReference>
<dbReference type="PANTHER" id="PTHR47429">
    <property type="entry name" value="PROTEIN TWIN LOV 1"/>
    <property type="match status" value="1"/>
</dbReference>
<dbReference type="Pfam" id="PF13426">
    <property type="entry name" value="PAS_9"/>
    <property type="match status" value="1"/>
</dbReference>
<dbReference type="InterPro" id="IPR001610">
    <property type="entry name" value="PAC"/>
</dbReference>
<feature type="domain" description="PAS" evidence="4">
    <location>
        <begin position="1"/>
        <end position="67"/>
    </location>
</feature>
<organism evidence="6 7">
    <name type="scientific">Skermanella aerolata</name>
    <dbReference type="NCBI Taxonomy" id="393310"/>
    <lineage>
        <taxon>Bacteria</taxon>
        <taxon>Pseudomonadati</taxon>
        <taxon>Pseudomonadota</taxon>
        <taxon>Alphaproteobacteria</taxon>
        <taxon>Rhodospirillales</taxon>
        <taxon>Azospirillaceae</taxon>
        <taxon>Skermanella</taxon>
    </lineage>
</organism>
<dbReference type="GO" id="GO:0016301">
    <property type="term" value="F:kinase activity"/>
    <property type="evidence" value="ECO:0007669"/>
    <property type="project" value="UniProtKB-KW"/>
</dbReference>
<dbReference type="InterPro" id="IPR035965">
    <property type="entry name" value="PAS-like_dom_sf"/>
</dbReference>
<keyword evidence="7" id="KW-1185">Reference proteome</keyword>
<dbReference type="AlphaFoldDB" id="A0A512E4P9"/>
<reference evidence="6 7" key="1">
    <citation type="submission" date="2019-07" db="EMBL/GenBank/DDBJ databases">
        <title>Whole genome shotgun sequence of Skermanella aerolata NBRC 106429.</title>
        <authorList>
            <person name="Hosoyama A."/>
            <person name="Uohara A."/>
            <person name="Ohji S."/>
            <person name="Ichikawa N."/>
        </authorList>
    </citation>
    <scope>NUCLEOTIDE SEQUENCE [LARGE SCALE GENOMIC DNA]</scope>
    <source>
        <strain evidence="6 7">NBRC 106429</strain>
    </source>
</reference>
<evidence type="ECO:0000256" key="2">
    <source>
        <dbReference type="ARBA" id="ARBA00022643"/>
    </source>
</evidence>